<sequence>MAGQEPKRKAAAILILSKVKFPSSDDLYRAQVTATNGALPITVWLESLRTHHQWECDVTCFDEHKPLTAGYALPSEMILAALMSVLTNSSKRARGDNGVADSEHVEVDLKPAAASTDRLLLQLALQAFVGLRAEYTFEMLPRRREPLDALRSHVYAVQEAVDELKAQAHEFTEEVLSNAQVDWLSVATRTTTRTGAAVQWPLHARVPDHWVGFVDEECTTLTLKRSGLYHIQVSGPCSSFASELVLSVDDVRVAVAQAIKQDGATDDRKARTRLHLSHILSLDAHARFRIHVASGATCHHSKCAAAMCKKVKFGGVGGGRAELYVHVLGFTDTSGATATDCEC</sequence>
<evidence type="ECO:0000313" key="1">
    <source>
        <dbReference type="EMBL" id="ETV95709.1"/>
    </source>
</evidence>
<dbReference type="VEuPathDB" id="FungiDB:H310_11126"/>
<proteinExistence type="predicted"/>
<gene>
    <name evidence="1" type="ORF">H310_11126</name>
</gene>
<organism evidence="1">
    <name type="scientific">Aphanomyces invadans</name>
    <dbReference type="NCBI Taxonomy" id="157072"/>
    <lineage>
        <taxon>Eukaryota</taxon>
        <taxon>Sar</taxon>
        <taxon>Stramenopiles</taxon>
        <taxon>Oomycota</taxon>
        <taxon>Saprolegniomycetes</taxon>
        <taxon>Saprolegniales</taxon>
        <taxon>Verrucalvaceae</taxon>
        <taxon>Aphanomyces</taxon>
    </lineage>
</organism>
<accession>A0A024TNX4</accession>
<reference evidence="1" key="1">
    <citation type="submission" date="2013-12" db="EMBL/GenBank/DDBJ databases">
        <title>The Genome Sequence of Aphanomyces invadans NJM9701.</title>
        <authorList>
            <consortium name="The Broad Institute Genomics Platform"/>
            <person name="Russ C."/>
            <person name="Tyler B."/>
            <person name="van West P."/>
            <person name="Dieguez-Uribeondo J."/>
            <person name="Young S.K."/>
            <person name="Zeng Q."/>
            <person name="Gargeya S."/>
            <person name="Fitzgerald M."/>
            <person name="Abouelleil A."/>
            <person name="Alvarado L."/>
            <person name="Chapman S.B."/>
            <person name="Gainer-Dewar J."/>
            <person name="Goldberg J."/>
            <person name="Griggs A."/>
            <person name="Gujja S."/>
            <person name="Hansen M."/>
            <person name="Howarth C."/>
            <person name="Imamovic A."/>
            <person name="Ireland A."/>
            <person name="Larimer J."/>
            <person name="McCowan C."/>
            <person name="Murphy C."/>
            <person name="Pearson M."/>
            <person name="Poon T.W."/>
            <person name="Priest M."/>
            <person name="Roberts A."/>
            <person name="Saif S."/>
            <person name="Shea T."/>
            <person name="Sykes S."/>
            <person name="Wortman J."/>
            <person name="Nusbaum C."/>
            <person name="Birren B."/>
        </authorList>
    </citation>
    <scope>NUCLEOTIDE SEQUENCE [LARGE SCALE GENOMIC DNA]</scope>
    <source>
        <strain evidence="1">NJM9701</strain>
    </source>
</reference>
<protein>
    <submittedName>
        <fullName evidence="1">Uncharacterized protein</fullName>
    </submittedName>
</protein>
<dbReference type="OrthoDB" id="63894at2759"/>
<dbReference type="EMBL" id="KI913980">
    <property type="protein sequence ID" value="ETV95709.1"/>
    <property type="molecule type" value="Genomic_DNA"/>
</dbReference>
<dbReference type="AlphaFoldDB" id="A0A024TNX4"/>
<dbReference type="RefSeq" id="XP_008875902.1">
    <property type="nucleotide sequence ID" value="XM_008877680.1"/>
</dbReference>
<name>A0A024TNX4_9STRA</name>
<dbReference type="GeneID" id="20088176"/>